<gene>
    <name evidence="1" type="ORF">VTL71DRAFT_15889</name>
</gene>
<comment type="caution">
    <text evidence="1">The sequence shown here is derived from an EMBL/GenBank/DDBJ whole genome shotgun (WGS) entry which is preliminary data.</text>
</comment>
<accession>A0ABR4CFB5</accession>
<dbReference type="SUPFAM" id="SSF54427">
    <property type="entry name" value="NTF2-like"/>
    <property type="match status" value="1"/>
</dbReference>
<keyword evidence="2" id="KW-1185">Reference proteome</keyword>
<evidence type="ECO:0008006" key="3">
    <source>
        <dbReference type="Google" id="ProtNLM"/>
    </source>
</evidence>
<reference evidence="1 2" key="1">
    <citation type="journal article" date="2024" name="Commun. Biol.">
        <title>Comparative genomic analysis of thermophilic fungi reveals convergent evolutionary adaptations and gene losses.</title>
        <authorList>
            <person name="Steindorff A.S."/>
            <person name="Aguilar-Pontes M.V."/>
            <person name="Robinson A.J."/>
            <person name="Andreopoulos B."/>
            <person name="LaButti K."/>
            <person name="Kuo A."/>
            <person name="Mondo S."/>
            <person name="Riley R."/>
            <person name="Otillar R."/>
            <person name="Haridas S."/>
            <person name="Lipzen A."/>
            <person name="Grimwood J."/>
            <person name="Schmutz J."/>
            <person name="Clum A."/>
            <person name="Reid I.D."/>
            <person name="Moisan M.C."/>
            <person name="Butler G."/>
            <person name="Nguyen T.T.M."/>
            <person name="Dewar K."/>
            <person name="Conant G."/>
            <person name="Drula E."/>
            <person name="Henrissat B."/>
            <person name="Hansel C."/>
            <person name="Singer S."/>
            <person name="Hutchinson M.I."/>
            <person name="de Vries R.P."/>
            <person name="Natvig D.O."/>
            <person name="Powell A.J."/>
            <person name="Tsang A."/>
            <person name="Grigoriev I.V."/>
        </authorList>
    </citation>
    <scope>NUCLEOTIDE SEQUENCE [LARGE SCALE GENOMIC DNA]</scope>
    <source>
        <strain evidence="1 2">CBS 494.80</strain>
    </source>
</reference>
<name>A0ABR4CFB5_9HELO</name>
<dbReference type="EMBL" id="JAZHXI010000009">
    <property type="protein sequence ID" value="KAL2067793.1"/>
    <property type="molecule type" value="Genomic_DNA"/>
</dbReference>
<dbReference type="Gene3D" id="3.10.450.50">
    <property type="match status" value="1"/>
</dbReference>
<sequence length="151" mass="16668">MSLHPASQAIKEWVLSFHAELDGFSTTNLEKLCTDDASMSLGNNPLLVGIEAITAYFASVFPLLSSMKHETISLDVIGNKVCQFGYIEYVVKDDPQNRTIKIPAMGVFHFVPEADFESGEPLLKHFDEFLDSSEVSEIIGEVQKLKSEGAL</sequence>
<protein>
    <recommendedName>
        <fullName evidence="3">SnoaL-like domain-containing protein</fullName>
    </recommendedName>
</protein>
<organism evidence="1 2">
    <name type="scientific">Oculimacula yallundae</name>
    <dbReference type="NCBI Taxonomy" id="86028"/>
    <lineage>
        <taxon>Eukaryota</taxon>
        <taxon>Fungi</taxon>
        <taxon>Dikarya</taxon>
        <taxon>Ascomycota</taxon>
        <taxon>Pezizomycotina</taxon>
        <taxon>Leotiomycetes</taxon>
        <taxon>Helotiales</taxon>
        <taxon>Ploettnerulaceae</taxon>
        <taxon>Oculimacula</taxon>
    </lineage>
</organism>
<proteinExistence type="predicted"/>
<evidence type="ECO:0000313" key="1">
    <source>
        <dbReference type="EMBL" id="KAL2067793.1"/>
    </source>
</evidence>
<dbReference type="Proteomes" id="UP001595075">
    <property type="component" value="Unassembled WGS sequence"/>
</dbReference>
<dbReference type="InterPro" id="IPR032710">
    <property type="entry name" value="NTF2-like_dom_sf"/>
</dbReference>
<evidence type="ECO:0000313" key="2">
    <source>
        <dbReference type="Proteomes" id="UP001595075"/>
    </source>
</evidence>